<dbReference type="AlphaFoldDB" id="A0A183BS49"/>
<evidence type="ECO:0000313" key="11">
    <source>
        <dbReference type="WBParaSite" id="GPLIN_000343500"/>
    </source>
</evidence>
<proteinExistence type="inferred from homology"/>
<dbReference type="InterPro" id="IPR036398">
    <property type="entry name" value="CA_dom_sf"/>
</dbReference>
<name>A0A183BS49_GLOPA</name>
<reference evidence="10" key="1">
    <citation type="submission" date="2014-05" db="EMBL/GenBank/DDBJ databases">
        <title>The genome and life-stage specific transcriptomes of Globodera pallida elucidate key aspects of plant parasitism by a cyst nematode.</title>
        <authorList>
            <person name="Cotton J.A."/>
            <person name="Lilley C.J."/>
            <person name="Jones L.M."/>
            <person name="Kikuchi T."/>
            <person name="Reid A.J."/>
            <person name="Thorpe P."/>
            <person name="Tsai I.J."/>
            <person name="Beasley H."/>
            <person name="Blok V."/>
            <person name="Cock P.J.A."/>
            <person name="Van den Akker S.E."/>
            <person name="Holroyd N."/>
            <person name="Hunt M."/>
            <person name="Mantelin S."/>
            <person name="Naghra H."/>
            <person name="Pain A."/>
            <person name="Palomares-Rius J.E."/>
            <person name="Zarowiecki M."/>
            <person name="Berriman M."/>
            <person name="Jones J.T."/>
            <person name="Urwin P.E."/>
        </authorList>
    </citation>
    <scope>NUCLEOTIDE SEQUENCE [LARGE SCALE GENOMIC DNA]</scope>
    <source>
        <strain evidence="10">Lindley</strain>
    </source>
</reference>
<dbReference type="Pfam" id="PF00194">
    <property type="entry name" value="Carb_anhydrase"/>
    <property type="match status" value="1"/>
</dbReference>
<keyword evidence="10" id="KW-1185">Reference proteome</keyword>
<evidence type="ECO:0000256" key="7">
    <source>
        <dbReference type="ARBA" id="ARBA00048348"/>
    </source>
</evidence>
<evidence type="ECO:0000256" key="5">
    <source>
        <dbReference type="ARBA" id="ARBA00022833"/>
    </source>
</evidence>
<keyword evidence="5 8" id="KW-0862">Zinc</keyword>
<dbReference type="InterPro" id="IPR018338">
    <property type="entry name" value="Carbonic_anhydrase_a-class_CS"/>
</dbReference>
<dbReference type="PANTHER" id="PTHR18952">
    <property type="entry name" value="CARBONIC ANHYDRASE"/>
    <property type="match status" value="1"/>
</dbReference>
<keyword evidence="4 8" id="KW-0479">Metal-binding</keyword>
<evidence type="ECO:0000256" key="2">
    <source>
        <dbReference type="ARBA" id="ARBA00010718"/>
    </source>
</evidence>
<dbReference type="GO" id="GO:0008270">
    <property type="term" value="F:zinc ion binding"/>
    <property type="evidence" value="ECO:0007669"/>
    <property type="project" value="UniProtKB-UniRule"/>
</dbReference>
<dbReference type="GO" id="GO:0004089">
    <property type="term" value="F:carbonate dehydratase activity"/>
    <property type="evidence" value="ECO:0007669"/>
    <property type="project" value="UniProtKB-UniRule"/>
</dbReference>
<dbReference type="PROSITE" id="PS51144">
    <property type="entry name" value="ALPHA_CA_2"/>
    <property type="match status" value="1"/>
</dbReference>
<evidence type="ECO:0000259" key="9">
    <source>
        <dbReference type="PROSITE" id="PS51144"/>
    </source>
</evidence>
<evidence type="ECO:0000256" key="6">
    <source>
        <dbReference type="ARBA" id="ARBA00023239"/>
    </source>
</evidence>
<feature type="domain" description="Alpha-carbonic anhydrase" evidence="9">
    <location>
        <begin position="1"/>
        <end position="113"/>
    </location>
</feature>
<dbReference type="SUPFAM" id="SSF51069">
    <property type="entry name" value="Carbonic anhydrase"/>
    <property type="match status" value="1"/>
</dbReference>
<evidence type="ECO:0000313" key="10">
    <source>
        <dbReference type="Proteomes" id="UP000050741"/>
    </source>
</evidence>
<evidence type="ECO:0000256" key="8">
    <source>
        <dbReference type="RuleBase" id="RU367011"/>
    </source>
</evidence>
<dbReference type="PROSITE" id="PS00162">
    <property type="entry name" value="ALPHA_CA_1"/>
    <property type="match status" value="1"/>
</dbReference>
<comment type="cofactor">
    <cofactor evidence="1 8">
        <name>Zn(2+)</name>
        <dbReference type="ChEBI" id="CHEBI:29105"/>
    </cofactor>
</comment>
<dbReference type="WBParaSite" id="GPLIN_000343500">
    <property type="protein sequence ID" value="GPLIN_000343500"/>
    <property type="gene ID" value="GPLIN_000343500"/>
</dbReference>
<keyword evidence="6 8" id="KW-0456">Lyase</keyword>
<evidence type="ECO:0000256" key="4">
    <source>
        <dbReference type="ARBA" id="ARBA00022723"/>
    </source>
</evidence>
<comment type="function">
    <text evidence="8">Reversible hydration of carbon dioxide.</text>
</comment>
<dbReference type="InterPro" id="IPR023561">
    <property type="entry name" value="Carbonic_anhydrase_a-class"/>
</dbReference>
<dbReference type="GO" id="GO:0005737">
    <property type="term" value="C:cytoplasm"/>
    <property type="evidence" value="ECO:0007669"/>
    <property type="project" value="TreeGrafter"/>
</dbReference>
<dbReference type="Gene3D" id="3.10.200.10">
    <property type="entry name" value="Alpha carbonic anhydrase"/>
    <property type="match status" value="1"/>
</dbReference>
<dbReference type="PANTHER" id="PTHR18952:SF141">
    <property type="entry name" value="CARBONIC ANHYDRASE"/>
    <property type="match status" value="1"/>
</dbReference>
<evidence type="ECO:0000256" key="3">
    <source>
        <dbReference type="ARBA" id="ARBA00012925"/>
    </source>
</evidence>
<accession>A0A183BS49</accession>
<comment type="similarity">
    <text evidence="2 8">Belongs to the alpha-carbonic anhydrase family.</text>
</comment>
<protein>
    <recommendedName>
        <fullName evidence="3 8">Carbonic anhydrase</fullName>
        <ecNumber evidence="3 8">4.2.1.1</ecNumber>
    </recommendedName>
</protein>
<dbReference type="Proteomes" id="UP000050741">
    <property type="component" value="Unassembled WGS sequence"/>
</dbReference>
<dbReference type="InterPro" id="IPR001148">
    <property type="entry name" value="CA_dom"/>
</dbReference>
<reference evidence="11" key="2">
    <citation type="submission" date="2016-06" db="UniProtKB">
        <authorList>
            <consortium name="WormBaseParasite"/>
        </authorList>
    </citation>
    <scope>IDENTIFICATION</scope>
</reference>
<sequence>MTNTGHTVVISGFDNWAHQPFISDGGLGTKYRLYQFHFHWSQNAAASSEHTVDGQFFDAELHMVHVKDAFSFGQARAISDGIAALGIFYKIGFDGRSILAAKRTKRSDEQRTD</sequence>
<dbReference type="EC" id="4.2.1.1" evidence="3 8"/>
<evidence type="ECO:0000256" key="1">
    <source>
        <dbReference type="ARBA" id="ARBA00001947"/>
    </source>
</evidence>
<organism evidence="10 11">
    <name type="scientific">Globodera pallida</name>
    <name type="common">Potato cyst nematode worm</name>
    <name type="synonym">Heterodera pallida</name>
    <dbReference type="NCBI Taxonomy" id="36090"/>
    <lineage>
        <taxon>Eukaryota</taxon>
        <taxon>Metazoa</taxon>
        <taxon>Ecdysozoa</taxon>
        <taxon>Nematoda</taxon>
        <taxon>Chromadorea</taxon>
        <taxon>Rhabditida</taxon>
        <taxon>Tylenchina</taxon>
        <taxon>Tylenchomorpha</taxon>
        <taxon>Tylenchoidea</taxon>
        <taxon>Heteroderidae</taxon>
        <taxon>Heteroderinae</taxon>
        <taxon>Globodera</taxon>
    </lineage>
</organism>
<comment type="catalytic activity">
    <reaction evidence="7 8">
        <text>hydrogencarbonate + H(+) = CO2 + H2O</text>
        <dbReference type="Rhea" id="RHEA:10748"/>
        <dbReference type="ChEBI" id="CHEBI:15377"/>
        <dbReference type="ChEBI" id="CHEBI:15378"/>
        <dbReference type="ChEBI" id="CHEBI:16526"/>
        <dbReference type="ChEBI" id="CHEBI:17544"/>
        <dbReference type="EC" id="4.2.1.1"/>
    </reaction>
</comment>